<dbReference type="PANTHER" id="PTHR30535">
    <property type="entry name" value="VITAMIN B12-BINDING PROTEIN"/>
    <property type="match status" value="1"/>
</dbReference>
<gene>
    <name evidence="3" type="ORF">U732_367</name>
</gene>
<dbReference type="PROSITE" id="PS51257">
    <property type="entry name" value="PROKAR_LIPOPROTEIN"/>
    <property type="match status" value="1"/>
</dbReference>
<proteinExistence type="inferred from homology"/>
<dbReference type="Gene3D" id="3.40.50.1980">
    <property type="entry name" value="Nitrogenase molybdenum iron protein domain"/>
    <property type="match status" value="2"/>
</dbReference>
<comment type="caution">
    <text evidence="3">The sequence shown here is derived from an EMBL/GenBank/DDBJ whole genome shotgun (WGS) entry which is preliminary data.</text>
</comment>
<dbReference type="PROSITE" id="PS50983">
    <property type="entry name" value="FE_B12_PBP"/>
    <property type="match status" value="1"/>
</dbReference>
<dbReference type="Proteomes" id="UP000031366">
    <property type="component" value="Unassembled WGS sequence"/>
</dbReference>
<name>A0A0C1R335_9CLOT</name>
<sequence>MKKIKEIIALSLCATTLLVGCGSKATTKEENKSEIAVEQKKEVTDKKVIAGTTMSAELLDLIDVDAVGVLSTKKELPERFKDLPEIGSPMKPDLEKVVSLNPDLYISDGNLKGNIEELFKEKNINTLFLNNNSYEDVIKNIEDLGKYFEKEEKTKDLVSKMKKEEERILDSVKGKEAPKVLVIFGTTESFMLATKHSYAGSLVEKLGGKNVTDELSKDKPTPYVPFSLETVANLNPDIILRLTHMEPEASKEAFDKEFSKGLWVNLDAVKNNKVYDLDPNYFGVSANIKAVEALEKMSEILYK</sequence>
<dbReference type="GO" id="GO:0071281">
    <property type="term" value="P:cellular response to iron ion"/>
    <property type="evidence" value="ECO:0007669"/>
    <property type="project" value="TreeGrafter"/>
</dbReference>
<dbReference type="AlphaFoldDB" id="A0A0C1R335"/>
<organism evidence="3 4">
    <name type="scientific">Clostridium argentinense CDC 2741</name>
    <dbReference type="NCBI Taxonomy" id="1418104"/>
    <lineage>
        <taxon>Bacteria</taxon>
        <taxon>Bacillati</taxon>
        <taxon>Bacillota</taxon>
        <taxon>Clostridia</taxon>
        <taxon>Eubacteriales</taxon>
        <taxon>Clostridiaceae</taxon>
        <taxon>Clostridium</taxon>
    </lineage>
</organism>
<evidence type="ECO:0000256" key="1">
    <source>
        <dbReference type="ARBA" id="ARBA00008814"/>
    </source>
</evidence>
<feature type="domain" description="Fe/B12 periplasmic-binding" evidence="2">
    <location>
        <begin position="47"/>
        <end position="303"/>
    </location>
</feature>
<dbReference type="Pfam" id="PF01497">
    <property type="entry name" value="Peripla_BP_2"/>
    <property type="match status" value="1"/>
</dbReference>
<evidence type="ECO:0000259" key="2">
    <source>
        <dbReference type="PROSITE" id="PS50983"/>
    </source>
</evidence>
<protein>
    <submittedName>
        <fullName evidence="3">Periplasmic binding family protein</fullName>
    </submittedName>
</protein>
<reference evidence="3 4" key="1">
    <citation type="journal article" date="2015" name="Infect. Genet. Evol.">
        <title>Genomic sequences of six botulinum neurotoxin-producing strains representing three clostridial species illustrate the mobility and diversity of botulinum neurotoxin genes.</title>
        <authorList>
            <person name="Smith T.J."/>
            <person name="Hill K.K."/>
            <person name="Xie G."/>
            <person name="Foley B.T."/>
            <person name="Williamson C.H."/>
            <person name="Foster J.T."/>
            <person name="Johnson S.L."/>
            <person name="Chertkov O."/>
            <person name="Teshima H."/>
            <person name="Gibbons H.S."/>
            <person name="Johnsky L.A."/>
            <person name="Karavis M.A."/>
            <person name="Smith L.A."/>
        </authorList>
    </citation>
    <scope>NUCLEOTIDE SEQUENCE [LARGE SCALE GENOMIC DNA]</scope>
    <source>
        <strain evidence="3 4">CDC 2741</strain>
    </source>
</reference>
<keyword evidence="4" id="KW-1185">Reference proteome</keyword>
<evidence type="ECO:0000313" key="4">
    <source>
        <dbReference type="Proteomes" id="UP000031366"/>
    </source>
</evidence>
<accession>A0A0C1R335</accession>
<dbReference type="OrthoDB" id="66025at2"/>
<dbReference type="SUPFAM" id="SSF53807">
    <property type="entry name" value="Helical backbone' metal receptor"/>
    <property type="match status" value="1"/>
</dbReference>
<dbReference type="RefSeq" id="WP_039636179.1">
    <property type="nucleotide sequence ID" value="NZ_AYSO01000020.1"/>
</dbReference>
<comment type="similarity">
    <text evidence="1">Belongs to the bacterial solute-binding protein 8 family.</text>
</comment>
<dbReference type="InterPro" id="IPR002491">
    <property type="entry name" value="ABC_transptr_periplasmic_BD"/>
</dbReference>
<evidence type="ECO:0000313" key="3">
    <source>
        <dbReference type="EMBL" id="KIE44871.1"/>
    </source>
</evidence>
<dbReference type="PANTHER" id="PTHR30535:SF36">
    <property type="entry name" value="HIGH-AFFINITY HEME UPTAKE SYSTEM PROTEIN ISDE"/>
    <property type="match status" value="1"/>
</dbReference>
<dbReference type="STRING" id="29341.RSJ17_04635"/>
<dbReference type="EMBL" id="AYSO01000020">
    <property type="protein sequence ID" value="KIE44871.1"/>
    <property type="molecule type" value="Genomic_DNA"/>
</dbReference>
<dbReference type="InterPro" id="IPR050902">
    <property type="entry name" value="ABC_Transporter_SBP"/>
</dbReference>